<dbReference type="Pfam" id="PF00561">
    <property type="entry name" value="Abhydrolase_1"/>
    <property type="match status" value="1"/>
</dbReference>
<dbReference type="GO" id="GO:0016811">
    <property type="term" value="F:hydrolase activity, acting on carbon-nitrogen (but not peptide) bonds, in linear amides"/>
    <property type="evidence" value="ECO:0007669"/>
    <property type="project" value="InterPro"/>
</dbReference>
<dbReference type="SUPFAM" id="SSF53474">
    <property type="entry name" value="alpha/beta-Hydrolases"/>
    <property type="match status" value="1"/>
</dbReference>
<dbReference type="InterPro" id="IPR000073">
    <property type="entry name" value="AB_hydrolase_1"/>
</dbReference>
<dbReference type="EC" id="3.5.1.-" evidence="2"/>
<gene>
    <name evidence="2 4" type="primary">rutD</name>
    <name evidence="4" type="ORF">HHL08_00560</name>
</gene>
<sequence length="260" mass="27838">MAKAAGLYYEIHGSADAPPLILSSGLGGSATYWVPNLPALAAHFRVIAYDHRGTGRSDCALADTLSVEDMASDMIALMDAIGIVRVHCIGHALGGAIGVETAIRTGRIDRLVVVNGWRSLSPHTRRCFAARLALLHGAGERAFLEAQPLFLYPPDWIAAHDEDLMADLEHHLAAFPGVETTARRIAAVQTYTPDPAGLAALENLLVIATRDDFLVPFATALDLAKPVTHARTATCDWGGHACNVTDPDNFNRVVLAFLRS</sequence>
<dbReference type="InterPro" id="IPR029058">
    <property type="entry name" value="AB_hydrolase_fold"/>
</dbReference>
<proteinExistence type="inferred from homology"/>
<comment type="similarity">
    <text evidence="2">Belongs to the AB hydrolase superfamily. Hydrolase RutD family.</text>
</comment>
<accession>A0A7X9ZRZ3</accession>
<dbReference type="Gene3D" id="3.40.50.1820">
    <property type="entry name" value="alpha/beta hydrolase"/>
    <property type="match status" value="1"/>
</dbReference>
<protein>
    <recommendedName>
        <fullName evidence="2">Putative carbamate hydrolase RutD</fullName>
        <ecNumber evidence="2">3.5.1.-</ecNumber>
    </recommendedName>
    <alternativeName>
        <fullName evidence="2">Aminohydrolase</fullName>
    </alternativeName>
</protein>
<keyword evidence="5" id="KW-1185">Reference proteome</keyword>
<reference evidence="4 5" key="1">
    <citation type="submission" date="2020-04" db="EMBL/GenBank/DDBJ databases">
        <title>Sphingobium sp. AR-3-1 isolated from Arctic soil.</title>
        <authorList>
            <person name="Dahal R.H."/>
            <person name="Chaudhary D.K."/>
        </authorList>
    </citation>
    <scope>NUCLEOTIDE SEQUENCE [LARGE SCALE GENOMIC DNA]</scope>
    <source>
        <strain evidence="4 5">AR-3-1</strain>
    </source>
</reference>
<evidence type="ECO:0000313" key="4">
    <source>
        <dbReference type="EMBL" id="NML08649.1"/>
    </source>
</evidence>
<comment type="function">
    <text evidence="2">Involved in pyrimidine catabolism. May facilitate the hydrolysis of carbamate, a reaction that can also occur spontaneously.</text>
</comment>
<evidence type="ECO:0000256" key="1">
    <source>
        <dbReference type="ARBA" id="ARBA00022801"/>
    </source>
</evidence>
<dbReference type="EMBL" id="JABBFV010000001">
    <property type="protein sequence ID" value="NML08649.1"/>
    <property type="molecule type" value="Genomic_DNA"/>
</dbReference>
<evidence type="ECO:0000259" key="3">
    <source>
        <dbReference type="Pfam" id="PF00561"/>
    </source>
</evidence>
<dbReference type="GO" id="GO:0019740">
    <property type="term" value="P:nitrogen utilization"/>
    <property type="evidence" value="ECO:0007669"/>
    <property type="project" value="UniProtKB-UniRule"/>
</dbReference>
<dbReference type="InterPro" id="IPR019913">
    <property type="entry name" value="Pyrimidine_utilisation_RutD"/>
</dbReference>
<name>A0A7X9ZRZ3_9SPHN</name>
<dbReference type="Proteomes" id="UP000519023">
    <property type="component" value="Unassembled WGS sequence"/>
</dbReference>
<evidence type="ECO:0000256" key="2">
    <source>
        <dbReference type="HAMAP-Rule" id="MF_00832"/>
    </source>
</evidence>
<dbReference type="NCBIfam" id="TIGR03611">
    <property type="entry name" value="RutD"/>
    <property type="match status" value="1"/>
</dbReference>
<keyword evidence="1 2" id="KW-0378">Hydrolase</keyword>
<dbReference type="PANTHER" id="PTHR43433">
    <property type="entry name" value="HYDROLASE, ALPHA/BETA FOLD FAMILY PROTEIN"/>
    <property type="match status" value="1"/>
</dbReference>
<dbReference type="PANTHER" id="PTHR43433:SF5">
    <property type="entry name" value="AB HYDROLASE-1 DOMAIN-CONTAINING PROTEIN"/>
    <property type="match status" value="1"/>
</dbReference>
<dbReference type="PRINTS" id="PR00111">
    <property type="entry name" value="ABHYDROLASE"/>
</dbReference>
<dbReference type="AlphaFoldDB" id="A0A7X9ZRZ3"/>
<dbReference type="GO" id="GO:0006212">
    <property type="term" value="P:uracil catabolic process"/>
    <property type="evidence" value="ECO:0007669"/>
    <property type="project" value="UniProtKB-UniRule"/>
</dbReference>
<organism evidence="4 5">
    <name type="scientific">Sphingobium psychrophilum</name>
    <dbReference type="NCBI Taxonomy" id="2728834"/>
    <lineage>
        <taxon>Bacteria</taxon>
        <taxon>Pseudomonadati</taxon>
        <taxon>Pseudomonadota</taxon>
        <taxon>Alphaproteobacteria</taxon>
        <taxon>Sphingomonadales</taxon>
        <taxon>Sphingomonadaceae</taxon>
        <taxon>Sphingobium</taxon>
    </lineage>
</organism>
<comment type="catalytic activity">
    <reaction evidence="2">
        <text>carbamate + 2 H(+) = NH4(+) + CO2</text>
        <dbReference type="Rhea" id="RHEA:15649"/>
        <dbReference type="ChEBI" id="CHEBI:13941"/>
        <dbReference type="ChEBI" id="CHEBI:15378"/>
        <dbReference type="ChEBI" id="CHEBI:16526"/>
        <dbReference type="ChEBI" id="CHEBI:28938"/>
    </reaction>
</comment>
<feature type="domain" description="AB hydrolase-1" evidence="3">
    <location>
        <begin position="18"/>
        <end position="145"/>
    </location>
</feature>
<comment type="caution">
    <text evidence="4">The sequence shown here is derived from an EMBL/GenBank/DDBJ whole genome shotgun (WGS) entry which is preliminary data.</text>
</comment>
<dbReference type="HAMAP" id="MF_00832">
    <property type="entry name" value="RutD"/>
    <property type="match status" value="1"/>
</dbReference>
<evidence type="ECO:0000313" key="5">
    <source>
        <dbReference type="Proteomes" id="UP000519023"/>
    </source>
</evidence>
<dbReference type="RefSeq" id="WP_169570484.1">
    <property type="nucleotide sequence ID" value="NZ_JABBFV010000001.1"/>
</dbReference>
<dbReference type="InterPro" id="IPR050471">
    <property type="entry name" value="AB_hydrolase"/>
</dbReference>